<dbReference type="PROSITE" id="PS00893">
    <property type="entry name" value="NUDIX_BOX"/>
    <property type="match status" value="1"/>
</dbReference>
<accession>A0A9E4NJN2</accession>
<gene>
    <name evidence="4" type="primary">nudE</name>
    <name evidence="4" type="ORF">JAY77_10525</name>
</gene>
<evidence type="ECO:0000313" key="5">
    <source>
        <dbReference type="Proteomes" id="UP000886674"/>
    </source>
</evidence>
<comment type="cofactor">
    <cofactor evidence="1">
        <name>Mg(2+)</name>
        <dbReference type="ChEBI" id="CHEBI:18420"/>
    </cofactor>
</comment>
<dbReference type="GO" id="GO:0019144">
    <property type="term" value="F:ADP-sugar diphosphatase activity"/>
    <property type="evidence" value="ECO:0007669"/>
    <property type="project" value="TreeGrafter"/>
</dbReference>
<dbReference type="InterPro" id="IPR015797">
    <property type="entry name" value="NUDIX_hydrolase-like_dom_sf"/>
</dbReference>
<dbReference type="Proteomes" id="UP000886674">
    <property type="component" value="Unassembled WGS sequence"/>
</dbReference>
<evidence type="ECO:0000313" key="4">
    <source>
        <dbReference type="EMBL" id="MCG7978559.1"/>
    </source>
</evidence>
<dbReference type="SUPFAM" id="SSF55811">
    <property type="entry name" value="Nudix"/>
    <property type="match status" value="1"/>
</dbReference>
<reference evidence="4" key="1">
    <citation type="journal article" date="2021" name="Proc. Natl. Acad. Sci. U.S.A.">
        <title>Global biogeography of chemosynthetic symbionts reveals both localized and globally distributed symbiont groups. .</title>
        <authorList>
            <person name="Osvatic J.T."/>
            <person name="Wilkins L.G.E."/>
            <person name="Leibrecht L."/>
            <person name="Leray M."/>
            <person name="Zauner S."/>
            <person name="Polzin J."/>
            <person name="Camacho Y."/>
            <person name="Gros O."/>
            <person name="van Gils J.A."/>
            <person name="Eisen J.A."/>
            <person name="Petersen J.M."/>
            <person name="Yuen B."/>
        </authorList>
    </citation>
    <scope>NUCLEOTIDE SEQUENCE</scope>
    <source>
        <strain evidence="4">MAGclacostrist055</strain>
    </source>
</reference>
<name>A0A9E4NJN2_9GAMM</name>
<comment type="caution">
    <text evidence="4">The sequence shown here is derived from an EMBL/GenBank/DDBJ whole genome shotgun (WGS) entry which is preliminary data.</text>
</comment>
<protein>
    <submittedName>
        <fullName evidence="4">ADP compounds hydrolase NudE</fullName>
        <ecNumber evidence="4">3.6.1.-</ecNumber>
    </submittedName>
</protein>
<dbReference type="GO" id="GO:0006753">
    <property type="term" value="P:nucleoside phosphate metabolic process"/>
    <property type="evidence" value="ECO:0007669"/>
    <property type="project" value="TreeGrafter"/>
</dbReference>
<dbReference type="GO" id="GO:0019693">
    <property type="term" value="P:ribose phosphate metabolic process"/>
    <property type="evidence" value="ECO:0007669"/>
    <property type="project" value="TreeGrafter"/>
</dbReference>
<evidence type="ECO:0000256" key="2">
    <source>
        <dbReference type="ARBA" id="ARBA00022801"/>
    </source>
</evidence>
<dbReference type="PANTHER" id="PTHR11839:SF12">
    <property type="entry name" value="ADP COMPOUNDS HYDROLASE NUDE"/>
    <property type="match status" value="1"/>
</dbReference>
<dbReference type="InterPro" id="IPR020084">
    <property type="entry name" value="NUDIX_hydrolase_CS"/>
</dbReference>
<dbReference type="NCBIfam" id="NF008736">
    <property type="entry name" value="PRK11762.1"/>
    <property type="match status" value="1"/>
</dbReference>
<dbReference type="Gene3D" id="3.90.79.10">
    <property type="entry name" value="Nucleoside Triphosphate Pyrophosphohydrolase"/>
    <property type="match status" value="1"/>
</dbReference>
<dbReference type="EMBL" id="JAEPCR010000046">
    <property type="protein sequence ID" value="MCG7978559.1"/>
    <property type="molecule type" value="Genomic_DNA"/>
</dbReference>
<evidence type="ECO:0000259" key="3">
    <source>
        <dbReference type="PROSITE" id="PS51462"/>
    </source>
</evidence>
<dbReference type="FunFam" id="3.90.79.10:FF:000006">
    <property type="entry name" value="ADP compounds hydrolase NudE"/>
    <property type="match status" value="1"/>
</dbReference>
<dbReference type="AlphaFoldDB" id="A0A9E4NJN2"/>
<keyword evidence="2 4" id="KW-0378">Hydrolase</keyword>
<dbReference type="GO" id="GO:0005829">
    <property type="term" value="C:cytosol"/>
    <property type="evidence" value="ECO:0007669"/>
    <property type="project" value="TreeGrafter"/>
</dbReference>
<dbReference type="CDD" id="cd24156">
    <property type="entry name" value="NUDIX_ADPRase_NudE"/>
    <property type="match status" value="1"/>
</dbReference>
<dbReference type="InterPro" id="IPR000086">
    <property type="entry name" value="NUDIX_hydrolase_dom"/>
</dbReference>
<organism evidence="4 5">
    <name type="scientific">Candidatus Thiodiazotropha taylori</name>
    <dbReference type="NCBI Taxonomy" id="2792791"/>
    <lineage>
        <taxon>Bacteria</taxon>
        <taxon>Pseudomonadati</taxon>
        <taxon>Pseudomonadota</taxon>
        <taxon>Gammaproteobacteria</taxon>
        <taxon>Chromatiales</taxon>
        <taxon>Sedimenticolaceae</taxon>
        <taxon>Candidatus Thiodiazotropha</taxon>
    </lineage>
</organism>
<dbReference type="PROSITE" id="PS51462">
    <property type="entry name" value="NUDIX"/>
    <property type="match status" value="1"/>
</dbReference>
<feature type="domain" description="Nudix hydrolase" evidence="3">
    <location>
        <begin position="42"/>
        <end position="173"/>
    </location>
</feature>
<proteinExistence type="predicted"/>
<dbReference type="PANTHER" id="PTHR11839">
    <property type="entry name" value="UDP/ADP-SUGAR PYROPHOSPHATASE"/>
    <property type="match status" value="1"/>
</dbReference>
<evidence type="ECO:0000256" key="1">
    <source>
        <dbReference type="ARBA" id="ARBA00001946"/>
    </source>
</evidence>
<dbReference type="EC" id="3.6.1.-" evidence="4"/>
<sequence>MSKLPTIHSQQLIAETRLFRVEQLQLEFSNGQQRQYERLLGGERGSVLIVPMLDDDTVLLIREYSAGSNDYQLGLPKGRMEAGEDPLQAANREIREEIGYAARDLSMIKTFTIAPAYIRHQTHVILARNLYPDKQPGDEPEPIEVVPWELSKWDELIAQADLSEARSIAALYLTRDLLGSVDADPTGPAIAPE</sequence>
<dbReference type="Pfam" id="PF00293">
    <property type="entry name" value="NUDIX"/>
    <property type="match status" value="1"/>
</dbReference>